<accession>A0ACB8QS67</accession>
<name>A0ACB8QS67_9AGAM</name>
<comment type="caution">
    <text evidence="1">The sequence shown here is derived from an EMBL/GenBank/DDBJ whole genome shotgun (WGS) entry which is preliminary data.</text>
</comment>
<sequence>VPNSTLHKLYDAAWTFGLHAAATSLYASCRSIRVHNQHVYPPPRHSPLSWLLHHLTHEVKNMYLARQLVEQVFHTAAPIAPSSRATFIAHAAEQGFALAARGLWERYAGGRFGSLVTASGTLLVRMVSLYASLARRERRLIRINIPKDGEAVELSHDARRPYFVKRRARHDEYVKFARRVLNTFREAKGPLESASREDLNALARAHFLLHDLNEGFDVLALITKRAEVPDMRDINVALGAVAFENPSVALRMVERMTVRRRRPDNVTVGTIIHQALRKRLLDVAEDALQFAAQHNIPLDLKTVESIIRVSLDISQDDSEVTTDNLRRALHILRENEALSYLARAPLGELCATAAAAAGDAALAYDFWHEMVRRKADWKDAERGEVRKRIMRAVWR</sequence>
<organism evidence="1 2">
    <name type="scientific">Vararia minispora EC-137</name>
    <dbReference type="NCBI Taxonomy" id="1314806"/>
    <lineage>
        <taxon>Eukaryota</taxon>
        <taxon>Fungi</taxon>
        <taxon>Dikarya</taxon>
        <taxon>Basidiomycota</taxon>
        <taxon>Agaricomycotina</taxon>
        <taxon>Agaricomycetes</taxon>
        <taxon>Russulales</taxon>
        <taxon>Lachnocladiaceae</taxon>
        <taxon>Vararia</taxon>
    </lineage>
</organism>
<evidence type="ECO:0000313" key="2">
    <source>
        <dbReference type="Proteomes" id="UP000814128"/>
    </source>
</evidence>
<gene>
    <name evidence="1" type="ORF">K488DRAFT_23869</name>
</gene>
<reference evidence="1" key="1">
    <citation type="submission" date="2021-02" db="EMBL/GenBank/DDBJ databases">
        <authorList>
            <consortium name="DOE Joint Genome Institute"/>
            <person name="Ahrendt S."/>
            <person name="Looney B.P."/>
            <person name="Miyauchi S."/>
            <person name="Morin E."/>
            <person name="Drula E."/>
            <person name="Courty P.E."/>
            <person name="Chicoki N."/>
            <person name="Fauchery L."/>
            <person name="Kohler A."/>
            <person name="Kuo A."/>
            <person name="Labutti K."/>
            <person name="Pangilinan J."/>
            <person name="Lipzen A."/>
            <person name="Riley R."/>
            <person name="Andreopoulos W."/>
            <person name="He G."/>
            <person name="Johnson J."/>
            <person name="Barry K.W."/>
            <person name="Grigoriev I.V."/>
            <person name="Nagy L."/>
            <person name="Hibbett D."/>
            <person name="Henrissat B."/>
            <person name="Matheny P.B."/>
            <person name="Labbe J."/>
            <person name="Martin F."/>
        </authorList>
    </citation>
    <scope>NUCLEOTIDE SEQUENCE</scope>
    <source>
        <strain evidence="1">EC-137</strain>
    </source>
</reference>
<reference evidence="1" key="2">
    <citation type="journal article" date="2022" name="New Phytol.">
        <title>Evolutionary transition to the ectomycorrhizal habit in the genomes of a hyperdiverse lineage of mushroom-forming fungi.</title>
        <authorList>
            <person name="Looney B."/>
            <person name="Miyauchi S."/>
            <person name="Morin E."/>
            <person name="Drula E."/>
            <person name="Courty P.E."/>
            <person name="Kohler A."/>
            <person name="Kuo A."/>
            <person name="LaButti K."/>
            <person name="Pangilinan J."/>
            <person name="Lipzen A."/>
            <person name="Riley R."/>
            <person name="Andreopoulos W."/>
            <person name="He G."/>
            <person name="Johnson J."/>
            <person name="Nolan M."/>
            <person name="Tritt A."/>
            <person name="Barry K.W."/>
            <person name="Grigoriev I.V."/>
            <person name="Nagy L.G."/>
            <person name="Hibbett D."/>
            <person name="Henrissat B."/>
            <person name="Matheny P.B."/>
            <person name="Labbe J."/>
            <person name="Martin F.M."/>
        </authorList>
    </citation>
    <scope>NUCLEOTIDE SEQUENCE</scope>
    <source>
        <strain evidence="1">EC-137</strain>
    </source>
</reference>
<keyword evidence="2" id="KW-1185">Reference proteome</keyword>
<feature type="non-terminal residue" evidence="1">
    <location>
        <position position="1"/>
    </location>
</feature>
<dbReference type="EMBL" id="MU273497">
    <property type="protein sequence ID" value="KAI0034649.1"/>
    <property type="molecule type" value="Genomic_DNA"/>
</dbReference>
<protein>
    <submittedName>
        <fullName evidence="1">Uncharacterized protein</fullName>
    </submittedName>
</protein>
<evidence type="ECO:0000313" key="1">
    <source>
        <dbReference type="EMBL" id="KAI0034649.1"/>
    </source>
</evidence>
<proteinExistence type="predicted"/>
<dbReference type="Proteomes" id="UP000814128">
    <property type="component" value="Unassembled WGS sequence"/>
</dbReference>
<feature type="non-terminal residue" evidence="1">
    <location>
        <position position="395"/>
    </location>
</feature>